<feature type="domain" description="Protein kinase" evidence="1">
    <location>
        <begin position="1"/>
        <end position="130"/>
    </location>
</feature>
<dbReference type="Gene3D" id="1.10.510.10">
    <property type="entry name" value="Transferase(Phosphotransferase) domain 1"/>
    <property type="match status" value="1"/>
</dbReference>
<dbReference type="AlphaFoldDB" id="A0A9W4SNZ6"/>
<dbReference type="OrthoDB" id="413582at2759"/>
<evidence type="ECO:0000259" key="1">
    <source>
        <dbReference type="PROSITE" id="PS50011"/>
    </source>
</evidence>
<name>A0A9W4SNZ6_9GLOM</name>
<dbReference type="SUPFAM" id="SSF56112">
    <property type="entry name" value="Protein kinase-like (PK-like)"/>
    <property type="match status" value="1"/>
</dbReference>
<dbReference type="PROSITE" id="PS50011">
    <property type="entry name" value="PROTEIN_KINASE_DOM"/>
    <property type="match status" value="1"/>
</dbReference>
<dbReference type="Pfam" id="PF00069">
    <property type="entry name" value="Pkinase"/>
    <property type="match status" value="1"/>
</dbReference>
<dbReference type="GO" id="GO:0005524">
    <property type="term" value="F:ATP binding"/>
    <property type="evidence" value="ECO:0007669"/>
    <property type="project" value="InterPro"/>
</dbReference>
<dbReference type="GO" id="GO:0005737">
    <property type="term" value="C:cytoplasm"/>
    <property type="evidence" value="ECO:0007669"/>
    <property type="project" value="TreeGrafter"/>
</dbReference>
<organism evidence="2 3">
    <name type="scientific">Funneliformis geosporum</name>
    <dbReference type="NCBI Taxonomy" id="1117311"/>
    <lineage>
        <taxon>Eukaryota</taxon>
        <taxon>Fungi</taxon>
        <taxon>Fungi incertae sedis</taxon>
        <taxon>Mucoromycota</taxon>
        <taxon>Glomeromycotina</taxon>
        <taxon>Glomeromycetes</taxon>
        <taxon>Glomerales</taxon>
        <taxon>Glomeraceae</taxon>
        <taxon>Funneliformis</taxon>
    </lineage>
</organism>
<gene>
    <name evidence="2" type="ORF">FWILDA_LOCUS6343</name>
</gene>
<evidence type="ECO:0000313" key="3">
    <source>
        <dbReference type="Proteomes" id="UP001153678"/>
    </source>
</evidence>
<reference evidence="2" key="1">
    <citation type="submission" date="2022-08" db="EMBL/GenBank/DDBJ databases">
        <authorList>
            <person name="Kallberg Y."/>
            <person name="Tangrot J."/>
            <person name="Rosling A."/>
        </authorList>
    </citation>
    <scope>NUCLEOTIDE SEQUENCE</scope>
    <source>
        <strain evidence="2">Wild A</strain>
    </source>
</reference>
<dbReference type="GO" id="GO:0007165">
    <property type="term" value="P:signal transduction"/>
    <property type="evidence" value="ECO:0007669"/>
    <property type="project" value="TreeGrafter"/>
</dbReference>
<dbReference type="Proteomes" id="UP001153678">
    <property type="component" value="Unassembled WGS sequence"/>
</dbReference>
<comment type="caution">
    <text evidence="2">The sequence shown here is derived from an EMBL/GenBank/DDBJ whole genome shotgun (WGS) entry which is preliminary data.</text>
</comment>
<keyword evidence="3" id="KW-1185">Reference proteome</keyword>
<dbReference type="InterPro" id="IPR011009">
    <property type="entry name" value="Kinase-like_dom_sf"/>
</dbReference>
<dbReference type="PANTHER" id="PTHR23257">
    <property type="entry name" value="SERINE-THREONINE PROTEIN KINASE"/>
    <property type="match status" value="1"/>
</dbReference>
<protein>
    <submittedName>
        <fullName evidence="2">15636_t:CDS:1</fullName>
    </submittedName>
</protein>
<proteinExistence type="predicted"/>
<dbReference type="GO" id="GO:0004672">
    <property type="term" value="F:protein kinase activity"/>
    <property type="evidence" value="ECO:0007669"/>
    <property type="project" value="InterPro"/>
</dbReference>
<dbReference type="InterPro" id="IPR000719">
    <property type="entry name" value="Prot_kinase_dom"/>
</dbReference>
<dbReference type="EMBL" id="CAMKVN010001137">
    <property type="protein sequence ID" value="CAI2173946.1"/>
    <property type="molecule type" value="Genomic_DNA"/>
</dbReference>
<evidence type="ECO:0000313" key="2">
    <source>
        <dbReference type="EMBL" id="CAI2173946.1"/>
    </source>
</evidence>
<accession>A0A9W4SNZ6</accession>
<dbReference type="InterPro" id="IPR050167">
    <property type="entry name" value="Ser_Thr_protein_kinase"/>
</dbReference>
<sequence>MEGLNFIHKQEIIHRDFHSRNILCDNEYDVIISDLGISKFSTESLDNENMYYGIIPYIAPEIFQGQKYKKYTKASDIYSFGMIMWELMVEKIPTKIKISPDIGPIIKNKLNGSAISFAEVTGRSSISSGK</sequence>